<dbReference type="GO" id="GO:0016301">
    <property type="term" value="F:kinase activity"/>
    <property type="evidence" value="ECO:0007669"/>
    <property type="project" value="UniProtKB-KW"/>
</dbReference>
<dbReference type="PIRSF" id="PIRSF000538">
    <property type="entry name" value="GlpK"/>
    <property type="match status" value="1"/>
</dbReference>
<feature type="binding site" evidence="7">
    <location>
        <position position="410"/>
    </location>
    <ligand>
        <name>ADP</name>
        <dbReference type="ChEBI" id="CHEBI:456216"/>
    </ligand>
</feature>
<dbReference type="PANTHER" id="PTHR10196">
    <property type="entry name" value="SUGAR KINASE"/>
    <property type="match status" value="1"/>
</dbReference>
<feature type="binding site" evidence="7">
    <location>
        <position position="13"/>
    </location>
    <ligand>
        <name>ATP</name>
        <dbReference type="ChEBI" id="CHEBI:30616"/>
    </ligand>
</feature>
<dbReference type="CDD" id="cd07786">
    <property type="entry name" value="FGGY_EcGK_like"/>
    <property type="match status" value="1"/>
</dbReference>
<comment type="catalytic activity">
    <reaction evidence="7">
        <text>glycerol + ATP = sn-glycerol 3-phosphate + ADP + H(+)</text>
        <dbReference type="Rhea" id="RHEA:21644"/>
        <dbReference type="ChEBI" id="CHEBI:15378"/>
        <dbReference type="ChEBI" id="CHEBI:17754"/>
        <dbReference type="ChEBI" id="CHEBI:30616"/>
        <dbReference type="ChEBI" id="CHEBI:57597"/>
        <dbReference type="ChEBI" id="CHEBI:456216"/>
        <dbReference type="EC" id="2.7.1.30"/>
    </reaction>
</comment>
<dbReference type="InterPro" id="IPR000577">
    <property type="entry name" value="Carb_kinase_FGGY"/>
</dbReference>
<keyword evidence="4 7" id="KW-0418">Kinase</keyword>
<feature type="binding site" evidence="7">
    <location>
        <position position="266"/>
    </location>
    <ligand>
        <name>ATP</name>
        <dbReference type="ChEBI" id="CHEBI:30616"/>
    </ligand>
</feature>
<name>A0ABM8HZB3_9BACT</name>
<evidence type="ECO:0000256" key="5">
    <source>
        <dbReference type="ARBA" id="ARBA00022798"/>
    </source>
</evidence>
<evidence type="ECO:0000256" key="2">
    <source>
        <dbReference type="ARBA" id="ARBA00022679"/>
    </source>
</evidence>
<evidence type="ECO:0000256" key="1">
    <source>
        <dbReference type="ARBA" id="ARBA00009156"/>
    </source>
</evidence>
<dbReference type="RefSeq" id="WP_221249335.1">
    <property type="nucleotide sequence ID" value="NZ_AP024355.1"/>
</dbReference>
<reference evidence="11 12" key="1">
    <citation type="journal article" date="2016" name="C (Basel)">
        <title>Selective Growth of and Electricity Production by Marine Exoelectrogenic Bacteria in Self-Aggregated Hydrogel of Microbially Reduced Graphene Oxide.</title>
        <authorList>
            <person name="Yoshida N."/>
            <person name="Goto Y."/>
            <person name="Miyata Y."/>
        </authorList>
    </citation>
    <scope>NUCLEOTIDE SEQUENCE [LARGE SCALE GENOMIC DNA]</scope>
    <source>
        <strain evidence="11 12">NIT-T3</strain>
    </source>
</reference>
<feature type="binding site" evidence="7">
    <location>
        <position position="12"/>
    </location>
    <ligand>
        <name>ADP</name>
        <dbReference type="ChEBI" id="CHEBI:456216"/>
    </ligand>
</feature>
<comment type="caution">
    <text evidence="7">Lacks conserved residue(s) required for the propagation of feature annotation.</text>
</comment>
<dbReference type="NCBIfam" id="TIGR01311">
    <property type="entry name" value="glycerol_kin"/>
    <property type="match status" value="1"/>
</dbReference>
<keyword evidence="2 7" id="KW-0808">Transferase</keyword>
<feature type="binding site" evidence="7">
    <location>
        <position position="309"/>
    </location>
    <ligand>
        <name>ADP</name>
        <dbReference type="ChEBI" id="CHEBI:456216"/>
    </ligand>
</feature>
<keyword evidence="6 7" id="KW-0067">ATP-binding</keyword>
<evidence type="ECO:0000256" key="7">
    <source>
        <dbReference type="HAMAP-Rule" id="MF_00186"/>
    </source>
</evidence>
<dbReference type="EC" id="2.7.1.30" evidence="7"/>
<dbReference type="PROSITE" id="PS00445">
    <property type="entry name" value="FGGY_KINASES_2"/>
    <property type="match status" value="1"/>
</dbReference>
<feature type="binding site" evidence="7">
    <location>
        <position position="83"/>
    </location>
    <ligand>
        <name>sn-glycerol 3-phosphate</name>
        <dbReference type="ChEBI" id="CHEBI:57597"/>
    </ligand>
</feature>
<dbReference type="EMBL" id="AP024355">
    <property type="protein sequence ID" value="BCR05946.1"/>
    <property type="molecule type" value="Genomic_DNA"/>
</dbReference>
<gene>
    <name evidence="7 11" type="primary">glpK</name>
    <name evidence="11" type="ORF">DESUT3_30150</name>
</gene>
<dbReference type="InterPro" id="IPR018485">
    <property type="entry name" value="FGGY_C"/>
</dbReference>
<proteinExistence type="inferred from homology"/>
<evidence type="ECO:0000259" key="10">
    <source>
        <dbReference type="Pfam" id="PF02782"/>
    </source>
</evidence>
<comment type="pathway">
    <text evidence="7">Polyol metabolism; glycerol degradation via glycerol kinase pathway; sn-glycerol 3-phosphate from glycerol: step 1/1.</text>
</comment>
<keyword evidence="12" id="KW-1185">Reference proteome</keyword>
<dbReference type="Proteomes" id="UP001319827">
    <property type="component" value="Chromosome"/>
</dbReference>
<feature type="binding site" evidence="7">
    <location>
        <position position="244"/>
    </location>
    <ligand>
        <name>glycerol</name>
        <dbReference type="ChEBI" id="CHEBI:17754"/>
    </ligand>
</feature>
<feature type="binding site" evidence="7">
    <location>
        <position position="134"/>
    </location>
    <ligand>
        <name>sn-glycerol 3-phosphate</name>
        <dbReference type="ChEBI" id="CHEBI:57597"/>
    </ligand>
</feature>
<feature type="binding site" evidence="7">
    <location>
        <position position="244"/>
    </location>
    <ligand>
        <name>sn-glycerol 3-phosphate</name>
        <dbReference type="ChEBI" id="CHEBI:57597"/>
    </ligand>
</feature>
<sequence>MEKLILAIDQGTTGTTALLVDRSLTIRGRATVDFPQHYPRPGWVEHDAEEIWFSVTQAIRRALHSAKIDPKRVAAVGITNQRETTLLWERDSGRAAAPAIVWQCRRSSEICRELKQAGHEPLVRRKTGLVLDPYFSGTKLTWLLRGDPQLRRRAAAGQLAFGTVDSFLVWRLTGGRSHVTDASNASRTLLMELRSCNWDEELLQLLEVPPELLPRICDSSEIYGTTRGLEILPDGLPVAGMAGDQQAALFGQACFEPGDAKCTYGTGAFLLENTGGAPVESRNGLLSTVAWRLGGRPSYAMEGSAFIAGAAVQWLRDGLGLFKSSADVEALAASVPDSGGVVFVPALTGLGAPHWKSEARGAITGITRGTTAAHLALATLEGIALQICDLVKAMGEDKGSPLKRFKVDGGAAQNNLLMQLQADLLDLPVVRPQMVETTAMGAAMLAGLAVGFWSGTAELKSSWREEHRFDPRMSPQVRGELLQRWQEAVSKA</sequence>
<feature type="binding site" evidence="7">
    <location>
        <position position="82"/>
    </location>
    <ligand>
        <name>glycerol</name>
        <dbReference type="ChEBI" id="CHEBI:17754"/>
    </ligand>
</feature>
<feature type="binding site" evidence="7">
    <location>
        <position position="414"/>
    </location>
    <ligand>
        <name>ADP</name>
        <dbReference type="ChEBI" id="CHEBI:456216"/>
    </ligand>
</feature>
<evidence type="ECO:0000256" key="3">
    <source>
        <dbReference type="ARBA" id="ARBA00022741"/>
    </source>
</evidence>
<dbReference type="PANTHER" id="PTHR10196:SF69">
    <property type="entry name" value="GLYCEROL KINASE"/>
    <property type="match status" value="1"/>
</dbReference>
<evidence type="ECO:0000256" key="4">
    <source>
        <dbReference type="ARBA" id="ARBA00022777"/>
    </source>
</evidence>
<dbReference type="NCBIfam" id="NF000756">
    <property type="entry name" value="PRK00047.1"/>
    <property type="match status" value="1"/>
</dbReference>
<comment type="activity regulation">
    <text evidence="7">Inhibited by fructose 1,6-bisphosphate (FBP).</text>
</comment>
<feature type="binding site" evidence="7">
    <location>
        <position position="83"/>
    </location>
    <ligand>
        <name>glycerol</name>
        <dbReference type="ChEBI" id="CHEBI:17754"/>
    </ligand>
</feature>
<dbReference type="InterPro" id="IPR018483">
    <property type="entry name" value="Carb_kinase_FGGY_CS"/>
</dbReference>
<feature type="binding site" evidence="7">
    <location>
        <position position="82"/>
    </location>
    <ligand>
        <name>sn-glycerol 3-phosphate</name>
        <dbReference type="ChEBI" id="CHEBI:57597"/>
    </ligand>
</feature>
<evidence type="ECO:0000259" key="9">
    <source>
        <dbReference type="Pfam" id="PF00370"/>
    </source>
</evidence>
<reference evidence="11 12" key="2">
    <citation type="journal article" date="2021" name="Int. J. Syst. Evol. Microbiol.">
        <title>Isolation and Polyphasic Characterization of Desulfuromonas versatilis sp. Nov., an Electrogenic Bacteria Capable of Versatile Metabolism Isolated from a Graphene Oxide-Reducing Enrichment Culture.</title>
        <authorList>
            <person name="Xie L."/>
            <person name="Yoshida N."/>
            <person name="Ishii S."/>
            <person name="Meng L."/>
        </authorList>
    </citation>
    <scope>NUCLEOTIDE SEQUENCE [LARGE SCALE GENOMIC DNA]</scope>
    <source>
        <strain evidence="11 12">NIT-T3</strain>
    </source>
</reference>
<feature type="binding site" evidence="7">
    <location>
        <position position="410"/>
    </location>
    <ligand>
        <name>ATP</name>
        <dbReference type="ChEBI" id="CHEBI:30616"/>
    </ligand>
</feature>
<feature type="binding site" evidence="7">
    <location>
        <position position="309"/>
    </location>
    <ligand>
        <name>ATP</name>
        <dbReference type="ChEBI" id="CHEBI:30616"/>
    </ligand>
</feature>
<feature type="binding site" evidence="7">
    <location>
        <position position="12"/>
    </location>
    <ligand>
        <name>ATP</name>
        <dbReference type="ChEBI" id="CHEBI:30616"/>
    </ligand>
</feature>
<keyword evidence="5 7" id="KW-0319">Glycerol metabolism</keyword>
<evidence type="ECO:0000256" key="6">
    <source>
        <dbReference type="ARBA" id="ARBA00022840"/>
    </source>
</evidence>
<organism evidence="11 12">
    <name type="scientific">Desulfuromonas versatilis</name>
    <dbReference type="NCBI Taxonomy" id="2802975"/>
    <lineage>
        <taxon>Bacteria</taxon>
        <taxon>Pseudomonadati</taxon>
        <taxon>Thermodesulfobacteriota</taxon>
        <taxon>Desulfuromonadia</taxon>
        <taxon>Desulfuromonadales</taxon>
        <taxon>Desulfuromonadaceae</taxon>
        <taxon>Desulfuromonas</taxon>
    </lineage>
</organism>
<dbReference type="InterPro" id="IPR018484">
    <property type="entry name" value="FGGY_N"/>
</dbReference>
<feature type="binding site" evidence="7">
    <location>
        <position position="134"/>
    </location>
    <ligand>
        <name>glycerol</name>
        <dbReference type="ChEBI" id="CHEBI:17754"/>
    </ligand>
</feature>
<dbReference type="Pfam" id="PF00370">
    <property type="entry name" value="FGGY_N"/>
    <property type="match status" value="1"/>
</dbReference>
<feature type="binding site" evidence="7">
    <location>
        <position position="245"/>
    </location>
    <ligand>
        <name>glycerol</name>
        <dbReference type="ChEBI" id="CHEBI:17754"/>
    </ligand>
</feature>
<evidence type="ECO:0000256" key="8">
    <source>
        <dbReference type="RuleBase" id="RU003733"/>
    </source>
</evidence>
<feature type="binding site" evidence="7">
    <location>
        <position position="12"/>
    </location>
    <ligand>
        <name>sn-glycerol 3-phosphate</name>
        <dbReference type="ChEBI" id="CHEBI:57597"/>
    </ligand>
</feature>
<comment type="similarity">
    <text evidence="1 7 8">Belongs to the FGGY kinase family.</text>
</comment>
<feature type="domain" description="Carbohydrate kinase FGGY C-terminal" evidence="10">
    <location>
        <begin position="260"/>
        <end position="449"/>
    </location>
</feature>
<evidence type="ECO:0000313" key="11">
    <source>
        <dbReference type="EMBL" id="BCR05946.1"/>
    </source>
</evidence>
<feature type="binding site" evidence="7">
    <location>
        <position position="313"/>
    </location>
    <ligand>
        <name>ATP</name>
        <dbReference type="ChEBI" id="CHEBI:30616"/>
    </ligand>
</feature>
<protein>
    <recommendedName>
        <fullName evidence="7">Glycerol kinase</fullName>
        <ecNumber evidence="7">2.7.1.30</ecNumber>
    </recommendedName>
    <alternativeName>
        <fullName evidence="7">ATP:glycerol 3-phosphotransferase</fullName>
    </alternativeName>
    <alternativeName>
        <fullName evidence="7">Glycerokinase</fullName>
        <shortName evidence="7">GK</shortName>
    </alternativeName>
</protein>
<evidence type="ECO:0000313" key="12">
    <source>
        <dbReference type="Proteomes" id="UP001319827"/>
    </source>
</evidence>
<comment type="function">
    <text evidence="7">Key enzyme in the regulation of glycerol uptake and metabolism. Catalyzes the phosphorylation of glycerol to yield sn-glycerol 3-phosphate.</text>
</comment>
<dbReference type="SUPFAM" id="SSF53067">
    <property type="entry name" value="Actin-like ATPase domain"/>
    <property type="match status" value="2"/>
</dbReference>
<dbReference type="InterPro" id="IPR043129">
    <property type="entry name" value="ATPase_NBD"/>
</dbReference>
<feature type="binding site" evidence="7">
    <location>
        <position position="266"/>
    </location>
    <ligand>
        <name>ADP</name>
        <dbReference type="ChEBI" id="CHEBI:456216"/>
    </ligand>
</feature>
<dbReference type="HAMAP" id="MF_00186">
    <property type="entry name" value="Glycerol_kin"/>
    <property type="match status" value="1"/>
</dbReference>
<feature type="domain" description="Carbohydrate kinase FGGY N-terminal" evidence="9">
    <location>
        <begin position="5"/>
        <end position="251"/>
    </location>
</feature>
<keyword evidence="3 7" id="KW-0547">Nucleotide-binding</keyword>
<dbReference type="Pfam" id="PF02782">
    <property type="entry name" value="FGGY_C"/>
    <property type="match status" value="1"/>
</dbReference>
<dbReference type="Gene3D" id="3.30.420.40">
    <property type="match status" value="2"/>
</dbReference>
<accession>A0ABM8HZB3</accession>
<dbReference type="InterPro" id="IPR005999">
    <property type="entry name" value="Glycerol_kin"/>
</dbReference>